<dbReference type="SMART" id="SM00646">
    <property type="entry name" value="Ami_3"/>
    <property type="match status" value="1"/>
</dbReference>
<keyword evidence="1" id="KW-0378">Hydrolase</keyword>
<organism evidence="4 5">
    <name type="scientific">Paenibacillus solanacearum</name>
    <dbReference type="NCBI Taxonomy" id="2048548"/>
    <lineage>
        <taxon>Bacteria</taxon>
        <taxon>Bacillati</taxon>
        <taxon>Bacillota</taxon>
        <taxon>Bacilli</taxon>
        <taxon>Bacillales</taxon>
        <taxon>Paenibacillaceae</taxon>
        <taxon>Paenibacillus</taxon>
    </lineage>
</organism>
<dbReference type="Proteomes" id="UP000693672">
    <property type="component" value="Unassembled WGS sequence"/>
</dbReference>
<keyword evidence="5" id="KW-1185">Reference proteome</keyword>
<dbReference type="PANTHER" id="PTHR30404:SF0">
    <property type="entry name" value="N-ACETYLMURAMOYL-L-ALANINE AMIDASE AMIC"/>
    <property type="match status" value="1"/>
</dbReference>
<dbReference type="InterPro" id="IPR050695">
    <property type="entry name" value="N-acetylmuramoyl_amidase_3"/>
</dbReference>
<evidence type="ECO:0000313" key="5">
    <source>
        <dbReference type="Proteomes" id="UP000693672"/>
    </source>
</evidence>
<accession>A0A916K4X4</accession>
<comment type="caution">
    <text evidence="4">The sequence shown here is derived from an EMBL/GenBank/DDBJ whole genome shotgun (WGS) entry which is preliminary data.</text>
</comment>
<dbReference type="CDD" id="cd02696">
    <property type="entry name" value="MurNAc-LAA"/>
    <property type="match status" value="1"/>
</dbReference>
<dbReference type="GO" id="GO:0009253">
    <property type="term" value="P:peptidoglycan catabolic process"/>
    <property type="evidence" value="ECO:0007669"/>
    <property type="project" value="InterPro"/>
</dbReference>
<dbReference type="PANTHER" id="PTHR30404">
    <property type="entry name" value="N-ACETYLMURAMOYL-L-ALANINE AMIDASE"/>
    <property type="match status" value="1"/>
</dbReference>
<dbReference type="GO" id="GO:0030288">
    <property type="term" value="C:outer membrane-bounded periplasmic space"/>
    <property type="evidence" value="ECO:0007669"/>
    <property type="project" value="TreeGrafter"/>
</dbReference>
<evidence type="ECO:0000313" key="4">
    <source>
        <dbReference type="EMBL" id="CAG7631066.1"/>
    </source>
</evidence>
<dbReference type="PROSITE" id="PS51272">
    <property type="entry name" value="SLH"/>
    <property type="match status" value="3"/>
</dbReference>
<feature type="signal peptide" evidence="2">
    <location>
        <begin position="1"/>
        <end position="24"/>
    </location>
</feature>
<feature type="domain" description="SLH" evidence="3">
    <location>
        <begin position="332"/>
        <end position="395"/>
    </location>
</feature>
<evidence type="ECO:0000256" key="2">
    <source>
        <dbReference type="SAM" id="SignalP"/>
    </source>
</evidence>
<sequence length="455" mass="47878">MRKRWMQTALMALSLLIMPGPASAAKIVVDAGHGGSDPGAIGVNGLQEKQVNLDIARRLRDLLVKEGYEVSMSRDSDIYLSLQQRVDFMNAQKADLFVSIHANSYSSPSARGAMVLYYDDNYPQASYPASEEMKALTPQSRELAQKVLDNLVDAAGLENLGLVPSAVYVVRNGTIPSILVETAFLSSPSDAALLGDGTVRQSMARGIADGIETYLPPNVMFPDTLGHWARESILRLQAKKIVDGIGNRYEPNRLLTRAEWMTLLDRVFDLSAAKSVAAACPAGDNAAGKDAAARAVTAAVYGGSGAEGGDGCQPAAGGGASGSAAGDAAARGAGAFKDMNAKHWAFTALDKAVKVGVLEGYPDGTLRPDRPVTRAEVAAMFQRLAGTPSLSEAKQPFNDVAPGYWALGAIAALKQAGWVDGVTSGQFAPERSMTRAEAAALLDRYVSAKASATKQ</sequence>
<gene>
    <name evidence="4" type="ORF">PAESOLCIP111_03261</name>
</gene>
<feature type="domain" description="SLH" evidence="3">
    <location>
        <begin position="396"/>
        <end position="455"/>
    </location>
</feature>
<evidence type="ECO:0000256" key="1">
    <source>
        <dbReference type="ARBA" id="ARBA00022801"/>
    </source>
</evidence>
<dbReference type="EMBL" id="CAJVAS010000013">
    <property type="protein sequence ID" value="CAG7631066.1"/>
    <property type="molecule type" value="Genomic_DNA"/>
</dbReference>
<dbReference type="Pfam" id="PF00395">
    <property type="entry name" value="SLH"/>
    <property type="match status" value="3"/>
</dbReference>
<dbReference type="InterPro" id="IPR002508">
    <property type="entry name" value="MurNAc-LAA_cat"/>
</dbReference>
<dbReference type="RefSeq" id="WP_218093016.1">
    <property type="nucleotide sequence ID" value="NZ_CAJVAS010000013.1"/>
</dbReference>
<dbReference type="Pfam" id="PF01520">
    <property type="entry name" value="Amidase_3"/>
    <property type="match status" value="1"/>
</dbReference>
<feature type="chain" id="PRO_5036965018" description="SLH domain-containing protein" evidence="2">
    <location>
        <begin position="25"/>
        <end position="455"/>
    </location>
</feature>
<dbReference type="AlphaFoldDB" id="A0A916K4X4"/>
<proteinExistence type="predicted"/>
<reference evidence="4" key="1">
    <citation type="submission" date="2021-06" db="EMBL/GenBank/DDBJ databases">
        <authorList>
            <person name="Criscuolo A."/>
        </authorList>
    </citation>
    <scope>NUCLEOTIDE SEQUENCE</scope>
    <source>
        <strain evidence="4">CIP111600</strain>
    </source>
</reference>
<feature type="domain" description="SLH" evidence="3">
    <location>
        <begin position="216"/>
        <end position="278"/>
    </location>
</feature>
<dbReference type="InterPro" id="IPR001119">
    <property type="entry name" value="SLH_dom"/>
</dbReference>
<protein>
    <recommendedName>
        <fullName evidence="3">SLH domain-containing protein</fullName>
    </recommendedName>
</protein>
<dbReference type="GO" id="GO:0008745">
    <property type="term" value="F:N-acetylmuramoyl-L-alanine amidase activity"/>
    <property type="evidence" value="ECO:0007669"/>
    <property type="project" value="InterPro"/>
</dbReference>
<keyword evidence="2" id="KW-0732">Signal</keyword>
<evidence type="ECO:0000259" key="3">
    <source>
        <dbReference type="PROSITE" id="PS51272"/>
    </source>
</evidence>
<name>A0A916K4X4_9BACL</name>